<gene>
    <name evidence="1" type="ORF">CH338_26100</name>
</gene>
<keyword evidence="2" id="KW-1185">Reference proteome</keyword>
<dbReference type="GO" id="GO:0009159">
    <property type="term" value="P:deoxyribonucleoside monophosphate catabolic process"/>
    <property type="evidence" value="ECO:0007669"/>
    <property type="project" value="TreeGrafter"/>
</dbReference>
<keyword evidence="1" id="KW-0808">Transferase</keyword>
<reference evidence="1 2" key="1">
    <citation type="submission" date="2017-07" db="EMBL/GenBank/DDBJ databases">
        <title>Draft Genome Sequences of Select Purple Nonsulfur Bacteria.</title>
        <authorList>
            <person name="Lasarre B."/>
            <person name="Mckinlay J.B."/>
        </authorList>
    </citation>
    <scope>NUCLEOTIDE SEQUENCE [LARGE SCALE GENOMIC DNA]</scope>
    <source>
        <strain evidence="1 2">DSM 11907</strain>
    </source>
</reference>
<dbReference type="PANTHER" id="PTHR15364">
    <property type="entry name" value="2'-DEOXYNUCLEOSIDE 5'-PHOSPHATE N-HYDROLASE 1"/>
    <property type="match status" value="1"/>
</dbReference>
<dbReference type="GO" id="GO:0016740">
    <property type="term" value="F:transferase activity"/>
    <property type="evidence" value="ECO:0007669"/>
    <property type="project" value="UniProtKB-KW"/>
</dbReference>
<accession>A0A327K090</accession>
<dbReference type="InterPro" id="IPR007710">
    <property type="entry name" value="Nucleoside_deoxyribTrfase"/>
</dbReference>
<comment type="caution">
    <text evidence="1">The sequence shown here is derived from an EMBL/GenBank/DDBJ whole genome shotgun (WGS) entry which is preliminary data.</text>
</comment>
<evidence type="ECO:0000313" key="2">
    <source>
        <dbReference type="Proteomes" id="UP000248863"/>
    </source>
</evidence>
<dbReference type="Pfam" id="PF05014">
    <property type="entry name" value="Nuc_deoxyrib_tr"/>
    <property type="match status" value="1"/>
</dbReference>
<dbReference type="AlphaFoldDB" id="A0A327K090"/>
<dbReference type="EMBL" id="NPEU01000516">
    <property type="protein sequence ID" value="RAI31276.1"/>
    <property type="molecule type" value="Genomic_DNA"/>
</dbReference>
<dbReference type="GO" id="GO:0070694">
    <property type="term" value="F:5-hydroxymethyl-dUMP N-hydrolase activity"/>
    <property type="evidence" value="ECO:0007669"/>
    <property type="project" value="TreeGrafter"/>
</dbReference>
<dbReference type="PANTHER" id="PTHR15364:SF0">
    <property type="entry name" value="2'-DEOXYNUCLEOSIDE 5'-PHOSPHATE N-HYDROLASE 1"/>
    <property type="match status" value="1"/>
</dbReference>
<organism evidence="1 2">
    <name type="scientific">Rhodoplanes elegans</name>
    <dbReference type="NCBI Taxonomy" id="29408"/>
    <lineage>
        <taxon>Bacteria</taxon>
        <taxon>Pseudomonadati</taxon>
        <taxon>Pseudomonadota</taxon>
        <taxon>Alphaproteobacteria</taxon>
        <taxon>Hyphomicrobiales</taxon>
        <taxon>Nitrobacteraceae</taxon>
        <taxon>Rhodoplanes</taxon>
    </lineage>
</organism>
<dbReference type="OrthoDB" id="9795789at2"/>
<proteinExistence type="predicted"/>
<dbReference type="Proteomes" id="UP000248863">
    <property type="component" value="Unassembled WGS sequence"/>
</dbReference>
<sequence length="170" mass="17970">MIYLAGPDVFLPDAAAIGRRKVALCARYGLPALYPLDNALGPDPASDAIFAGNLAMMDRAAAVIANLTPFRGPSADAGTVFELGYMAGRGKLCVGYSNDPRPYAGRVPEDGHLIEDFGLADNLMIAHALDRFGAPIVVPKAAPADPWHDLAAFETCVRLIASRLAPHRSV</sequence>
<dbReference type="InterPro" id="IPR051239">
    <property type="entry name" value="2'-dNMP_N-hydrolase"/>
</dbReference>
<evidence type="ECO:0000313" key="1">
    <source>
        <dbReference type="EMBL" id="RAI31276.1"/>
    </source>
</evidence>
<name>A0A327K090_9BRAD</name>
<dbReference type="RefSeq" id="WP_111359961.1">
    <property type="nucleotide sequence ID" value="NZ_NHSK01000149.1"/>
</dbReference>
<protein>
    <submittedName>
        <fullName evidence="1">Nucleoside 2-deoxyribosyltransferase</fullName>
    </submittedName>
</protein>
<dbReference type="Gene3D" id="3.40.50.450">
    <property type="match status" value="1"/>
</dbReference>
<dbReference type="SUPFAM" id="SSF52309">
    <property type="entry name" value="N-(deoxy)ribosyltransferase-like"/>
    <property type="match status" value="1"/>
</dbReference>